<name>V5WHP3_9SPIO</name>
<dbReference type="InterPro" id="IPR036869">
    <property type="entry name" value="J_dom_sf"/>
</dbReference>
<dbReference type="RefSeq" id="WP_024267615.1">
    <property type="nucleotide sequence ID" value="NC_023035.1"/>
</dbReference>
<reference evidence="1 2" key="1">
    <citation type="journal article" date="2015" name="Stand. Genomic Sci.">
        <title>Complete genome sequence and description of Salinispira pacifica gen. nov., sp. nov., a novel spirochaete isolated form a hypersaline microbial mat.</title>
        <authorList>
            <person name="Ben Hania W."/>
            <person name="Joseph M."/>
            <person name="Schumann P."/>
            <person name="Bunk B."/>
            <person name="Fiebig A."/>
            <person name="Sproer C."/>
            <person name="Klenk H.P."/>
            <person name="Fardeau M.L."/>
            <person name="Spring S."/>
        </authorList>
    </citation>
    <scope>NUCLEOTIDE SEQUENCE [LARGE SCALE GENOMIC DNA]</scope>
    <source>
        <strain evidence="1 2">L21-RPul-D2</strain>
    </source>
</reference>
<dbReference type="SUPFAM" id="SSF46565">
    <property type="entry name" value="Chaperone J-domain"/>
    <property type="match status" value="1"/>
</dbReference>
<dbReference type="HOGENOM" id="CLU_1165256_0_0_12"/>
<dbReference type="KEGG" id="slr:L21SP2_1290"/>
<sequence>MKDSQSGGPEAYTDESQRLSRSRIIQLLETIRENRSYSFQELKLIYRILSKSTHPDLHNQDGELFIRVQEVYEQALQRFRQQQSSTAVYGTAASPHTVPGHRLLKELGYQFSISPGMKFHILSQQYFQKAVYRKKVYANQAMHQRNYRIIQGMEFWAGEYEPEFVEIFQNFRSSLNRILPLTQDTQKYIHSMRILMKGIIACSWYHEQGAVRYLSMAEDRLRGGISLCEPLGRSISAAPVLCRLGYFYLRELEKPPLEFQSRQGYWENFRIL</sequence>
<evidence type="ECO:0008006" key="3">
    <source>
        <dbReference type="Google" id="ProtNLM"/>
    </source>
</evidence>
<dbReference type="Gene3D" id="1.10.287.110">
    <property type="entry name" value="DnaJ domain"/>
    <property type="match status" value="1"/>
</dbReference>
<proteinExistence type="predicted"/>
<dbReference type="AlphaFoldDB" id="V5WHP3"/>
<dbReference type="EMBL" id="CP006939">
    <property type="protein sequence ID" value="AHC14691.1"/>
    <property type="molecule type" value="Genomic_DNA"/>
</dbReference>
<protein>
    <recommendedName>
        <fullName evidence="3">J domain-containing protein</fullName>
    </recommendedName>
</protein>
<evidence type="ECO:0000313" key="1">
    <source>
        <dbReference type="EMBL" id="AHC14691.1"/>
    </source>
</evidence>
<dbReference type="STRING" id="1307761.L21SP2_1290"/>
<accession>V5WHP3</accession>
<gene>
    <name evidence="1" type="ORF">L21SP2_1290</name>
</gene>
<keyword evidence="2" id="KW-1185">Reference proteome</keyword>
<dbReference type="OrthoDB" id="5333016at2"/>
<dbReference type="Proteomes" id="UP000018680">
    <property type="component" value="Chromosome"/>
</dbReference>
<evidence type="ECO:0000313" key="2">
    <source>
        <dbReference type="Proteomes" id="UP000018680"/>
    </source>
</evidence>
<organism evidence="1 2">
    <name type="scientific">Salinispira pacifica</name>
    <dbReference type="NCBI Taxonomy" id="1307761"/>
    <lineage>
        <taxon>Bacteria</taxon>
        <taxon>Pseudomonadati</taxon>
        <taxon>Spirochaetota</taxon>
        <taxon>Spirochaetia</taxon>
        <taxon>Spirochaetales</taxon>
        <taxon>Spirochaetaceae</taxon>
        <taxon>Salinispira</taxon>
    </lineage>
</organism>